<accession>A0A8X6XKS3</accession>
<dbReference type="EMBL" id="BMAV01009848">
    <property type="protein sequence ID" value="GFY54400.1"/>
    <property type="molecule type" value="Genomic_DNA"/>
</dbReference>
<keyword evidence="2" id="KW-1185">Reference proteome</keyword>
<sequence>MPRKYSVAASPVMWQQALATDTLSSYTHDYPTLPADVAEAIYPIYEDLNNVKLLERSPALERMGAQQKEELLDHQPQHQLDLLQATDTAEGPSYGPGIDDTM</sequence>
<protein>
    <submittedName>
        <fullName evidence="1">Uncharacterized protein</fullName>
    </submittedName>
</protein>
<dbReference type="AlphaFoldDB" id="A0A8X6XKS3"/>
<name>A0A8X6XKS3_9ARAC</name>
<evidence type="ECO:0000313" key="2">
    <source>
        <dbReference type="Proteomes" id="UP000886998"/>
    </source>
</evidence>
<comment type="caution">
    <text evidence="1">The sequence shown here is derived from an EMBL/GenBank/DDBJ whole genome shotgun (WGS) entry which is preliminary data.</text>
</comment>
<evidence type="ECO:0000313" key="1">
    <source>
        <dbReference type="EMBL" id="GFY54400.1"/>
    </source>
</evidence>
<gene>
    <name evidence="1" type="ORF">TNIN_257651</name>
</gene>
<dbReference type="Proteomes" id="UP000886998">
    <property type="component" value="Unassembled WGS sequence"/>
</dbReference>
<organism evidence="1 2">
    <name type="scientific">Trichonephila inaurata madagascariensis</name>
    <dbReference type="NCBI Taxonomy" id="2747483"/>
    <lineage>
        <taxon>Eukaryota</taxon>
        <taxon>Metazoa</taxon>
        <taxon>Ecdysozoa</taxon>
        <taxon>Arthropoda</taxon>
        <taxon>Chelicerata</taxon>
        <taxon>Arachnida</taxon>
        <taxon>Araneae</taxon>
        <taxon>Araneomorphae</taxon>
        <taxon>Entelegynae</taxon>
        <taxon>Araneoidea</taxon>
        <taxon>Nephilidae</taxon>
        <taxon>Trichonephila</taxon>
        <taxon>Trichonephila inaurata</taxon>
    </lineage>
</organism>
<reference evidence="1" key="1">
    <citation type="submission" date="2020-08" db="EMBL/GenBank/DDBJ databases">
        <title>Multicomponent nature underlies the extraordinary mechanical properties of spider dragline silk.</title>
        <authorList>
            <person name="Kono N."/>
            <person name="Nakamura H."/>
            <person name="Mori M."/>
            <person name="Yoshida Y."/>
            <person name="Ohtoshi R."/>
            <person name="Malay A.D."/>
            <person name="Moran D.A.P."/>
            <person name="Tomita M."/>
            <person name="Numata K."/>
            <person name="Arakawa K."/>
        </authorList>
    </citation>
    <scope>NUCLEOTIDE SEQUENCE</scope>
</reference>
<proteinExistence type="predicted"/>
<dbReference type="OrthoDB" id="421276at2759"/>